<dbReference type="AlphaFoldDB" id="A0A0C3PZE2"/>
<keyword evidence="2" id="KW-1185">Reference proteome</keyword>
<sequence length="53" mass="5851">MSQQLGTLNISSVESKINTGRSKKDAGDAAFKSGDVKSGEYPLFVQWHLTWVH</sequence>
<name>A0A0C3PZE2_PISTI</name>
<gene>
    <name evidence="1" type="ORF">M404DRAFT_991955</name>
</gene>
<dbReference type="Proteomes" id="UP000054217">
    <property type="component" value="Unassembled WGS sequence"/>
</dbReference>
<reference evidence="1 2" key="1">
    <citation type="submission" date="2014-04" db="EMBL/GenBank/DDBJ databases">
        <authorList>
            <consortium name="DOE Joint Genome Institute"/>
            <person name="Kuo A."/>
            <person name="Kohler A."/>
            <person name="Costa M.D."/>
            <person name="Nagy L.G."/>
            <person name="Floudas D."/>
            <person name="Copeland A."/>
            <person name="Barry K.W."/>
            <person name="Cichocki N."/>
            <person name="Veneault-Fourrey C."/>
            <person name="LaButti K."/>
            <person name="Lindquist E.A."/>
            <person name="Lipzen A."/>
            <person name="Lundell T."/>
            <person name="Morin E."/>
            <person name="Murat C."/>
            <person name="Sun H."/>
            <person name="Tunlid A."/>
            <person name="Henrissat B."/>
            <person name="Grigoriev I.V."/>
            <person name="Hibbett D.S."/>
            <person name="Martin F."/>
            <person name="Nordberg H.P."/>
            <person name="Cantor M.N."/>
            <person name="Hua S.X."/>
        </authorList>
    </citation>
    <scope>NUCLEOTIDE SEQUENCE [LARGE SCALE GENOMIC DNA]</scope>
    <source>
        <strain evidence="1 2">Marx 270</strain>
    </source>
</reference>
<accession>A0A0C3PZE2</accession>
<reference evidence="2" key="2">
    <citation type="submission" date="2015-01" db="EMBL/GenBank/DDBJ databases">
        <title>Evolutionary Origins and Diversification of the Mycorrhizal Mutualists.</title>
        <authorList>
            <consortium name="DOE Joint Genome Institute"/>
            <consortium name="Mycorrhizal Genomics Consortium"/>
            <person name="Kohler A."/>
            <person name="Kuo A."/>
            <person name="Nagy L.G."/>
            <person name="Floudas D."/>
            <person name="Copeland A."/>
            <person name="Barry K.W."/>
            <person name="Cichocki N."/>
            <person name="Veneault-Fourrey C."/>
            <person name="LaButti K."/>
            <person name="Lindquist E.A."/>
            <person name="Lipzen A."/>
            <person name="Lundell T."/>
            <person name="Morin E."/>
            <person name="Murat C."/>
            <person name="Riley R."/>
            <person name="Ohm R."/>
            <person name="Sun H."/>
            <person name="Tunlid A."/>
            <person name="Henrissat B."/>
            <person name="Grigoriev I.V."/>
            <person name="Hibbett D.S."/>
            <person name="Martin F."/>
        </authorList>
    </citation>
    <scope>NUCLEOTIDE SEQUENCE [LARGE SCALE GENOMIC DNA]</scope>
    <source>
        <strain evidence="2">Marx 270</strain>
    </source>
</reference>
<organism evidence="1 2">
    <name type="scientific">Pisolithus tinctorius Marx 270</name>
    <dbReference type="NCBI Taxonomy" id="870435"/>
    <lineage>
        <taxon>Eukaryota</taxon>
        <taxon>Fungi</taxon>
        <taxon>Dikarya</taxon>
        <taxon>Basidiomycota</taxon>
        <taxon>Agaricomycotina</taxon>
        <taxon>Agaricomycetes</taxon>
        <taxon>Agaricomycetidae</taxon>
        <taxon>Boletales</taxon>
        <taxon>Sclerodermatineae</taxon>
        <taxon>Pisolithaceae</taxon>
        <taxon>Pisolithus</taxon>
    </lineage>
</organism>
<evidence type="ECO:0000313" key="1">
    <source>
        <dbReference type="EMBL" id="KIO15236.1"/>
    </source>
</evidence>
<protein>
    <submittedName>
        <fullName evidence="1">Uncharacterized protein</fullName>
    </submittedName>
</protein>
<evidence type="ECO:0000313" key="2">
    <source>
        <dbReference type="Proteomes" id="UP000054217"/>
    </source>
</evidence>
<proteinExistence type="predicted"/>
<dbReference type="EMBL" id="KN831944">
    <property type="protein sequence ID" value="KIO15236.1"/>
    <property type="molecule type" value="Genomic_DNA"/>
</dbReference>
<dbReference type="HOGENOM" id="CLU_3069643_0_0_1"/>
<dbReference type="InParanoid" id="A0A0C3PZE2"/>